<keyword evidence="6 7" id="KW-0472">Membrane</keyword>
<dbReference type="InterPro" id="IPR051800">
    <property type="entry name" value="PqiA-PqiB_transport"/>
</dbReference>
<dbReference type="InterPro" id="IPR003399">
    <property type="entry name" value="Mce/MlaD"/>
</dbReference>
<dbReference type="PANTHER" id="PTHR30462">
    <property type="entry name" value="INTERMEMBRANE TRANSPORT PROTEIN PQIB-RELATED"/>
    <property type="match status" value="1"/>
</dbReference>
<evidence type="ECO:0000256" key="5">
    <source>
        <dbReference type="ARBA" id="ARBA00022989"/>
    </source>
</evidence>
<dbReference type="AlphaFoldDB" id="A0A1T4SSB8"/>
<feature type="domain" description="Mce/MlaD" evidence="8">
    <location>
        <begin position="160"/>
        <end position="220"/>
    </location>
</feature>
<dbReference type="STRING" id="225324.SAMN02745126_05081"/>
<organism evidence="9 10">
    <name type="scientific">Enhydrobacter aerosaccus</name>
    <dbReference type="NCBI Taxonomy" id="225324"/>
    <lineage>
        <taxon>Bacteria</taxon>
        <taxon>Pseudomonadati</taxon>
        <taxon>Pseudomonadota</taxon>
        <taxon>Alphaproteobacteria</taxon>
        <taxon>Hyphomicrobiales</taxon>
        <taxon>Enhydrobacter</taxon>
    </lineage>
</organism>
<evidence type="ECO:0000256" key="2">
    <source>
        <dbReference type="ARBA" id="ARBA00022475"/>
    </source>
</evidence>
<evidence type="ECO:0000256" key="3">
    <source>
        <dbReference type="ARBA" id="ARBA00022519"/>
    </source>
</evidence>
<feature type="transmembrane region" description="Helical" evidence="7">
    <location>
        <begin position="20"/>
        <end position="37"/>
    </location>
</feature>
<evidence type="ECO:0000256" key="6">
    <source>
        <dbReference type="ARBA" id="ARBA00023136"/>
    </source>
</evidence>
<comment type="subcellular location">
    <subcellularLocation>
        <location evidence="1">Cell inner membrane</location>
    </subcellularLocation>
</comment>
<protein>
    <submittedName>
        <fullName evidence="9">Paraquat-inducible protein B</fullName>
    </submittedName>
</protein>
<accession>A0A1T4SSB8</accession>
<proteinExistence type="predicted"/>
<dbReference type="Proteomes" id="UP000190092">
    <property type="component" value="Unassembled WGS sequence"/>
</dbReference>
<dbReference type="RefSeq" id="WP_085936825.1">
    <property type="nucleotide sequence ID" value="NZ_FUWJ01000009.1"/>
</dbReference>
<reference evidence="10" key="1">
    <citation type="submission" date="2017-02" db="EMBL/GenBank/DDBJ databases">
        <authorList>
            <person name="Varghese N."/>
            <person name="Submissions S."/>
        </authorList>
    </citation>
    <scope>NUCLEOTIDE SEQUENCE [LARGE SCALE GENOMIC DNA]</scope>
    <source>
        <strain evidence="10">ATCC 27094</strain>
    </source>
</reference>
<evidence type="ECO:0000313" key="9">
    <source>
        <dbReference type="EMBL" id="SKA31063.1"/>
    </source>
</evidence>
<dbReference type="EMBL" id="FUWJ01000009">
    <property type="protein sequence ID" value="SKA31063.1"/>
    <property type="molecule type" value="Genomic_DNA"/>
</dbReference>
<keyword evidence="4 7" id="KW-0812">Transmembrane</keyword>
<keyword evidence="3" id="KW-0997">Cell inner membrane</keyword>
<dbReference type="OrthoDB" id="9806984at2"/>
<evidence type="ECO:0000256" key="7">
    <source>
        <dbReference type="SAM" id="Phobius"/>
    </source>
</evidence>
<gene>
    <name evidence="9" type="ORF">SAMN02745126_05081</name>
</gene>
<evidence type="ECO:0000256" key="1">
    <source>
        <dbReference type="ARBA" id="ARBA00004533"/>
    </source>
</evidence>
<evidence type="ECO:0000313" key="10">
    <source>
        <dbReference type="Proteomes" id="UP000190092"/>
    </source>
</evidence>
<dbReference type="Pfam" id="PF02470">
    <property type="entry name" value="MlaD"/>
    <property type="match status" value="3"/>
</dbReference>
<dbReference type="PANTHER" id="PTHR30462:SF0">
    <property type="entry name" value="INTERMEMBRANE TRANSPORT PROTEIN YEBT"/>
    <property type="match status" value="1"/>
</dbReference>
<keyword evidence="2" id="KW-1003">Cell membrane</keyword>
<name>A0A1T4SSB8_9HYPH</name>
<keyword evidence="10" id="KW-1185">Reference proteome</keyword>
<keyword evidence="5 7" id="KW-1133">Transmembrane helix</keyword>
<dbReference type="GO" id="GO:0005886">
    <property type="term" value="C:plasma membrane"/>
    <property type="evidence" value="ECO:0007669"/>
    <property type="project" value="UniProtKB-SubCell"/>
</dbReference>
<evidence type="ECO:0000256" key="4">
    <source>
        <dbReference type="ARBA" id="ARBA00022692"/>
    </source>
</evidence>
<sequence>MTSVPELPTAVRQKGRRIPLVWIVPLLTALIGGWLAWDTFSKRGPTITITFESAQGLQAGQSQLKFKDVQMGTVKSITVADDLTHVIVTVETTHEAKRLLTDKTTFWVVKPQLFAGRVSGIDTLLSGSYIGMLPSTQPGEAKRDFIGANNPPILEANEPGTTFHLDTKNVGSISLGSPVFYRNLEVGTVLGWDLKDMARHVTIHAFVRAPFDQYVHDDSLFWDASGISVKLGADGVRVEMESVKALLLGGVAFDTSPDTHGASAKPDTTFELYASKDSAMAAGYGRHLQLLSYFEGSVGGLDVGADVTLHGLKIGEVTDVGLKFDPQLGRIVAPVHYKVESTRIANTSPFMLQVPPGIMAAEMVRRGFRATLQSANLLTGKKLIAIEMIPGAPPAELKQDGEVFIVPSTTIGGFESLTRGAGELIAKVNSIDFTQIGASLVSAGKGLDNTINGPELKQTLASLAVTMKDMQSFMGKLDSKAGPALDKLPDMATQLDESLRRINALVGSLNQAYGGDSRFSRELDRVMPQLNEALRSIRALSDLLARHPEALIKGRTNTGKE</sequence>
<evidence type="ECO:0000259" key="8">
    <source>
        <dbReference type="Pfam" id="PF02470"/>
    </source>
</evidence>
<feature type="domain" description="Mce/MlaD" evidence="8">
    <location>
        <begin position="297"/>
        <end position="387"/>
    </location>
</feature>
<feature type="domain" description="Mce/MlaD" evidence="8">
    <location>
        <begin position="43"/>
        <end position="119"/>
    </location>
</feature>